<feature type="transmembrane region" description="Helical" evidence="5">
    <location>
        <begin position="407"/>
        <end position="431"/>
    </location>
</feature>
<feature type="transmembrane region" description="Helical" evidence="5">
    <location>
        <begin position="338"/>
        <end position="361"/>
    </location>
</feature>
<dbReference type="RefSeq" id="XP_020064202.1">
    <property type="nucleotide sequence ID" value="XM_020210856.1"/>
</dbReference>
<gene>
    <name evidence="7" type="ORF">CANTADRAFT_6259</name>
</gene>
<dbReference type="InterPro" id="IPR022703">
    <property type="entry name" value="DUF3533"/>
</dbReference>
<dbReference type="GO" id="GO:0006412">
    <property type="term" value="P:translation"/>
    <property type="evidence" value="ECO:0007669"/>
    <property type="project" value="InterPro"/>
</dbReference>
<dbReference type="OrthoDB" id="2140105at2759"/>
<dbReference type="InterPro" id="IPR012340">
    <property type="entry name" value="NA-bd_OB-fold"/>
</dbReference>
<feature type="compositionally biased region" description="Basic and acidic residues" evidence="4">
    <location>
        <begin position="36"/>
        <end position="58"/>
    </location>
</feature>
<evidence type="ECO:0000256" key="1">
    <source>
        <dbReference type="ARBA" id="ARBA00005943"/>
    </source>
</evidence>
<dbReference type="InterPro" id="IPR053001">
    <property type="entry name" value="MNNG_permease-like"/>
</dbReference>
<feature type="transmembrane region" description="Helical" evidence="5">
    <location>
        <begin position="296"/>
        <end position="317"/>
    </location>
</feature>
<dbReference type="STRING" id="984487.A0A1E4SHX5"/>
<dbReference type="Gene3D" id="2.40.50.140">
    <property type="entry name" value="Nucleic acid-binding proteins"/>
    <property type="match status" value="1"/>
</dbReference>
<keyword evidence="5" id="KW-0812">Transmembrane</keyword>
<dbReference type="EMBL" id="KV453912">
    <property type="protein sequence ID" value="ODV79080.1"/>
    <property type="molecule type" value="Genomic_DNA"/>
</dbReference>
<dbReference type="CDD" id="cd04457">
    <property type="entry name" value="S1_S28E"/>
    <property type="match status" value="1"/>
</dbReference>
<organism evidence="7 8">
    <name type="scientific">Suhomyces tanzawaensis NRRL Y-17324</name>
    <dbReference type="NCBI Taxonomy" id="984487"/>
    <lineage>
        <taxon>Eukaryota</taxon>
        <taxon>Fungi</taxon>
        <taxon>Dikarya</taxon>
        <taxon>Ascomycota</taxon>
        <taxon>Saccharomycotina</taxon>
        <taxon>Pichiomycetes</taxon>
        <taxon>Debaryomycetaceae</taxon>
        <taxon>Suhomyces</taxon>
    </lineage>
</organism>
<dbReference type="Pfam" id="PF12051">
    <property type="entry name" value="DUF3533"/>
    <property type="match status" value="1"/>
</dbReference>
<dbReference type="Pfam" id="PF01200">
    <property type="entry name" value="Ribosomal_S28e"/>
    <property type="match status" value="1"/>
</dbReference>
<dbReference type="SUPFAM" id="SSF50249">
    <property type="entry name" value="Nucleic acid-binding proteins"/>
    <property type="match status" value="1"/>
</dbReference>
<protein>
    <recommendedName>
        <fullName evidence="6">DUF3533 domain-containing protein</fullName>
    </recommendedName>
</protein>
<accession>A0A1E4SHX5</accession>
<comment type="similarity">
    <text evidence="1">Belongs to the eukaryotic ribosomal protein eS28 family.</text>
</comment>
<keyword evidence="3" id="KW-0687">Ribonucleoprotein</keyword>
<evidence type="ECO:0000256" key="2">
    <source>
        <dbReference type="ARBA" id="ARBA00022980"/>
    </source>
</evidence>
<dbReference type="InterPro" id="IPR000289">
    <property type="entry name" value="Ribosomal_eS28"/>
</dbReference>
<keyword evidence="2" id="KW-0689">Ribosomal protein</keyword>
<evidence type="ECO:0000313" key="7">
    <source>
        <dbReference type="EMBL" id="ODV79080.1"/>
    </source>
</evidence>
<feature type="transmembrane region" description="Helical" evidence="5">
    <location>
        <begin position="87"/>
        <end position="106"/>
    </location>
</feature>
<dbReference type="HAMAP" id="MF_00292">
    <property type="entry name" value="Ribosomal_eS28"/>
    <property type="match status" value="1"/>
</dbReference>
<feature type="region of interest" description="Disordered" evidence="4">
    <location>
        <begin position="1"/>
        <end position="58"/>
    </location>
</feature>
<dbReference type="Proteomes" id="UP000094285">
    <property type="component" value="Unassembled WGS sequence"/>
</dbReference>
<dbReference type="GeneID" id="30984992"/>
<reference evidence="8" key="1">
    <citation type="submission" date="2016-05" db="EMBL/GenBank/DDBJ databases">
        <title>Comparative genomics of biotechnologically important yeasts.</title>
        <authorList>
            <consortium name="DOE Joint Genome Institute"/>
            <person name="Riley R."/>
            <person name="Haridas S."/>
            <person name="Wolfe K.H."/>
            <person name="Lopes M.R."/>
            <person name="Hittinger C.T."/>
            <person name="Goker M."/>
            <person name="Salamov A."/>
            <person name="Wisecaver J."/>
            <person name="Long T.M."/>
            <person name="Aerts A.L."/>
            <person name="Barry K."/>
            <person name="Choi C."/>
            <person name="Clum A."/>
            <person name="Coughlan A.Y."/>
            <person name="Deshpande S."/>
            <person name="Douglass A.P."/>
            <person name="Hanson S.J."/>
            <person name="Klenk H.-P."/>
            <person name="Labutti K."/>
            <person name="Lapidus A."/>
            <person name="Lindquist E."/>
            <person name="Lipzen A."/>
            <person name="Meier-Kolthoff J.P."/>
            <person name="Ohm R.A."/>
            <person name="Otillar R.P."/>
            <person name="Pangilinan J."/>
            <person name="Peng Y."/>
            <person name="Rokas A."/>
            <person name="Rosa C.A."/>
            <person name="Scheuner C."/>
            <person name="Sibirny A.A."/>
            <person name="Slot J.C."/>
            <person name="Stielow J.B."/>
            <person name="Sun H."/>
            <person name="Kurtzman C.P."/>
            <person name="Blackwell M."/>
            <person name="Grigoriev I.V."/>
            <person name="Jeffries T.W."/>
        </authorList>
    </citation>
    <scope>NUCLEOTIDE SEQUENCE [LARGE SCALE GENOMIC DNA]</scope>
    <source>
        <strain evidence="8">NRRL Y-17324</strain>
    </source>
</reference>
<dbReference type="GO" id="GO:0016020">
    <property type="term" value="C:membrane"/>
    <property type="evidence" value="ECO:0007669"/>
    <property type="project" value="TreeGrafter"/>
</dbReference>
<feature type="domain" description="DUF3533" evidence="6">
    <location>
        <begin position="89"/>
        <end position="471"/>
    </location>
</feature>
<evidence type="ECO:0000256" key="4">
    <source>
        <dbReference type="SAM" id="MobiDB-lite"/>
    </source>
</evidence>
<evidence type="ECO:0000313" key="8">
    <source>
        <dbReference type="Proteomes" id="UP000094285"/>
    </source>
</evidence>
<keyword evidence="5" id="KW-0472">Membrane</keyword>
<name>A0A1E4SHX5_9ASCO</name>
<feature type="compositionally biased region" description="Polar residues" evidence="4">
    <location>
        <begin position="1"/>
        <end position="11"/>
    </location>
</feature>
<feature type="compositionally biased region" description="Basic and acidic residues" evidence="4">
    <location>
        <begin position="12"/>
        <end position="24"/>
    </location>
</feature>
<dbReference type="InterPro" id="IPR028626">
    <property type="entry name" value="Ribosomal_eS28_CS"/>
</dbReference>
<dbReference type="PANTHER" id="PTHR34814:SF1">
    <property type="entry name" value="NITROSOGUANIDINE RESISTANCE PROTEIN SNG1"/>
    <property type="match status" value="1"/>
</dbReference>
<sequence length="561" mass="63495">MAAASISTNSEGTRDYKDNGHNSDLEAATYQPAPQDKQEVEPTGQDKDEPEQLSRKSTTLERVRSQYSFFNPKLGGRRLAVLKKFGLIYLLFGCFILSVFSIYWGSSYQRMSRLKNLRMLVVIEDDQQVGDVPPLIGNSFAQVLQSNESKFWGDWHVIYGSEFRETARRHNNNSVEQEIERQVHQQQYWASFYVKPNATYNYHQAIVNGDTNYDVANLSIVSIYETGRDINGIQLYVVPGLQAIADQWLAVSGNVSTQVTDLIQGEISRQSIQVINTPMVINFFDRIPLTDDTLTAPAQVGLIYMIIVTFFQVSFFADIHKEVASFKLKPAHYYIYRLGASVTSFFFLSLFFSLVNLVMQIDFTVTFGKAGFLVYWMLAFLTMWAVGLANEIAAMLLILVYPPLLGLWLLFWVIINISATFSPLALCPQFFRYGYALPIHNSYEASKVVFFNTYKGQLGRNFGILVAWVVCLSVALPFVIRLFNSTLAKRAKAAADTKTPVTLAKVIKVLGRTGSRGGVTQVRVEFLEDASRTIVRNVKGPVRENDILCLMESEREARRLR</sequence>
<dbReference type="AlphaFoldDB" id="A0A1E4SHX5"/>
<evidence type="ECO:0000256" key="3">
    <source>
        <dbReference type="ARBA" id="ARBA00023274"/>
    </source>
</evidence>
<dbReference type="FunFam" id="2.40.50.140:FF:000025">
    <property type="entry name" value="40S ribosomal protein S28"/>
    <property type="match status" value="1"/>
</dbReference>
<evidence type="ECO:0000259" key="6">
    <source>
        <dbReference type="Pfam" id="PF12051"/>
    </source>
</evidence>
<proteinExistence type="inferred from homology"/>
<feature type="transmembrane region" description="Helical" evidence="5">
    <location>
        <begin position="373"/>
        <end position="400"/>
    </location>
</feature>
<dbReference type="GO" id="GO:0005840">
    <property type="term" value="C:ribosome"/>
    <property type="evidence" value="ECO:0007669"/>
    <property type="project" value="UniProtKB-KW"/>
</dbReference>
<feature type="transmembrane region" description="Helical" evidence="5">
    <location>
        <begin position="462"/>
        <end position="483"/>
    </location>
</feature>
<dbReference type="PROSITE" id="PS00961">
    <property type="entry name" value="RIBOSOMAL_S28E"/>
    <property type="match status" value="1"/>
</dbReference>
<dbReference type="GO" id="GO:1990904">
    <property type="term" value="C:ribonucleoprotein complex"/>
    <property type="evidence" value="ECO:0007669"/>
    <property type="project" value="UniProtKB-KW"/>
</dbReference>
<evidence type="ECO:0000256" key="5">
    <source>
        <dbReference type="SAM" id="Phobius"/>
    </source>
</evidence>
<keyword evidence="5" id="KW-1133">Transmembrane helix</keyword>
<keyword evidence="8" id="KW-1185">Reference proteome</keyword>
<dbReference type="GO" id="GO:0003735">
    <property type="term" value="F:structural constituent of ribosome"/>
    <property type="evidence" value="ECO:0007669"/>
    <property type="project" value="InterPro"/>
</dbReference>
<dbReference type="PANTHER" id="PTHR34814">
    <property type="entry name" value="NITROSOGUANIDINE RESISTANCE PROTEIN SNG1"/>
    <property type="match status" value="1"/>
</dbReference>